<dbReference type="SMART" id="SM00849">
    <property type="entry name" value="Lactamase_B"/>
    <property type="match status" value="1"/>
</dbReference>
<proteinExistence type="predicted"/>
<dbReference type="EMBL" id="JASJEX010000003">
    <property type="protein sequence ID" value="MDJ1129583.1"/>
    <property type="molecule type" value="Genomic_DNA"/>
</dbReference>
<name>A0ABT6ZM13_9ACTN</name>
<dbReference type="PANTHER" id="PTHR47619">
    <property type="entry name" value="METALLO-HYDROLASE YYCJ-RELATED"/>
    <property type="match status" value="1"/>
</dbReference>
<dbReference type="InterPro" id="IPR036866">
    <property type="entry name" value="RibonucZ/Hydroxyglut_hydro"/>
</dbReference>
<dbReference type="RefSeq" id="WP_283712711.1">
    <property type="nucleotide sequence ID" value="NZ_JASJEW010000002.1"/>
</dbReference>
<feature type="domain" description="Metallo-beta-lactamase" evidence="1">
    <location>
        <begin position="15"/>
        <end position="191"/>
    </location>
</feature>
<comment type="caution">
    <text evidence="2">The sequence shown here is derived from an EMBL/GenBank/DDBJ whole genome shotgun (WGS) entry which is preliminary data.</text>
</comment>
<gene>
    <name evidence="2" type="ORF">QJ043_05745</name>
</gene>
<dbReference type="Gene3D" id="3.60.15.10">
    <property type="entry name" value="Ribonuclease Z/Hydroxyacylglutathione hydrolase-like"/>
    <property type="match status" value="1"/>
</dbReference>
<dbReference type="InterPro" id="IPR001279">
    <property type="entry name" value="Metallo-B-lactamas"/>
</dbReference>
<keyword evidence="3" id="KW-1185">Reference proteome</keyword>
<organism evidence="2 3">
    <name type="scientific">Kribbibacterium absianum</name>
    <dbReference type="NCBI Taxonomy" id="3044210"/>
    <lineage>
        <taxon>Bacteria</taxon>
        <taxon>Bacillati</taxon>
        <taxon>Actinomycetota</taxon>
        <taxon>Coriobacteriia</taxon>
        <taxon>Coriobacteriales</taxon>
        <taxon>Kribbibacteriaceae</taxon>
        <taxon>Kribbibacterium</taxon>
    </lineage>
</organism>
<reference evidence="2" key="1">
    <citation type="submission" date="2023-05" db="EMBL/GenBank/DDBJ databases">
        <title>[olsenella] sp. nov., isolated from a pig farm feces dump.</title>
        <authorList>
            <person name="Chang Y.-H."/>
        </authorList>
    </citation>
    <scope>NUCLEOTIDE SEQUENCE</scope>
    <source>
        <strain evidence="2">YH-ols2217</strain>
    </source>
</reference>
<dbReference type="Pfam" id="PF12706">
    <property type="entry name" value="Lactamase_B_2"/>
    <property type="match status" value="1"/>
</dbReference>
<evidence type="ECO:0000259" key="1">
    <source>
        <dbReference type="SMART" id="SM00849"/>
    </source>
</evidence>
<dbReference type="InterPro" id="IPR052533">
    <property type="entry name" value="WalJ/YycJ-like"/>
</dbReference>
<evidence type="ECO:0000313" key="3">
    <source>
        <dbReference type="Proteomes" id="UP001431693"/>
    </source>
</evidence>
<protein>
    <submittedName>
        <fullName evidence="2">MBL fold metallo-hydrolase</fullName>
    </submittedName>
</protein>
<sequence length="264" mass="27953">MSPLLRLHVLASGSQGNAYLVEGPEGLVLVDDGLSRRELLRRSAELGVDAEAAACCIVTHEHTDHTKGLPVWVKHWSGQLLGSWGTAHARPSMESLPFEPVELGTSFSAGGMTVRTFPTSHDVREPLGLVFSCGDDAVGICTDTGVVTDAAMEALHGVRVLALESNHDTTMLKNGPYPRYLQERVGGRYGHLSNAQAAEALPRLVTERTETVVAMHISQKNNRPSLAVAALAGALGATAPAACCDFTAGRVRVVAAGQDRPMTV</sequence>
<dbReference type="SUPFAM" id="SSF56281">
    <property type="entry name" value="Metallo-hydrolase/oxidoreductase"/>
    <property type="match status" value="1"/>
</dbReference>
<evidence type="ECO:0000313" key="2">
    <source>
        <dbReference type="EMBL" id="MDJ1129583.1"/>
    </source>
</evidence>
<accession>A0ABT6ZM13</accession>
<dbReference type="Proteomes" id="UP001431693">
    <property type="component" value="Unassembled WGS sequence"/>
</dbReference>
<dbReference type="PANTHER" id="PTHR47619:SF1">
    <property type="entry name" value="EXODEOXYRIBONUCLEASE WALJ"/>
    <property type="match status" value="1"/>
</dbReference>